<dbReference type="SMART" id="SM00462">
    <property type="entry name" value="PTB"/>
    <property type="match status" value="1"/>
</dbReference>
<protein>
    <recommendedName>
        <fullName evidence="10">JNK-interacting protein 1</fullName>
    </recommendedName>
</protein>
<dbReference type="CDD" id="cd11801">
    <property type="entry name" value="SH3_JIP1_like"/>
    <property type="match status" value="1"/>
</dbReference>
<feature type="compositionally biased region" description="Basic residues" evidence="5">
    <location>
        <begin position="98"/>
        <end position="110"/>
    </location>
</feature>
<dbReference type="InterPro" id="IPR036028">
    <property type="entry name" value="SH3-like_dom_sf"/>
</dbReference>
<dbReference type="CDD" id="cd01212">
    <property type="entry name" value="PTB_JIP"/>
    <property type="match status" value="1"/>
</dbReference>
<dbReference type="SUPFAM" id="SSF50729">
    <property type="entry name" value="PH domain-like"/>
    <property type="match status" value="1"/>
</dbReference>
<accession>A0A9P0A417</accession>
<dbReference type="SUPFAM" id="SSF50044">
    <property type="entry name" value="SH3-domain"/>
    <property type="match status" value="1"/>
</dbReference>
<dbReference type="GO" id="GO:0046328">
    <property type="term" value="P:regulation of JNK cascade"/>
    <property type="evidence" value="ECO:0007669"/>
    <property type="project" value="InterPro"/>
</dbReference>
<dbReference type="GO" id="GO:0005078">
    <property type="term" value="F:MAP-kinase scaffold activity"/>
    <property type="evidence" value="ECO:0007669"/>
    <property type="project" value="TreeGrafter"/>
</dbReference>
<dbReference type="Pfam" id="PF14604">
    <property type="entry name" value="SH3_9"/>
    <property type="match status" value="1"/>
</dbReference>
<dbReference type="Proteomes" id="UP001152759">
    <property type="component" value="Chromosome 10"/>
</dbReference>
<gene>
    <name evidence="8" type="ORF">BEMITA_LOCUS3227</name>
</gene>
<dbReference type="GO" id="GO:0007254">
    <property type="term" value="P:JNK cascade"/>
    <property type="evidence" value="ECO:0007669"/>
    <property type="project" value="TreeGrafter"/>
</dbReference>
<evidence type="ECO:0000313" key="9">
    <source>
        <dbReference type="Proteomes" id="UP001152759"/>
    </source>
</evidence>
<dbReference type="SMART" id="SM00326">
    <property type="entry name" value="SH3"/>
    <property type="match status" value="1"/>
</dbReference>
<proteinExistence type="inferred from homology"/>
<dbReference type="Gene3D" id="2.30.30.40">
    <property type="entry name" value="SH3 Domains"/>
    <property type="match status" value="1"/>
</dbReference>
<sequence>MADTEFEEFHCNNYFEKLSVQQHPFTHPYTLVHDVNLDDDSPLEGPEAKGAPRAGPRRPLATSSSEEDLPASVFSKPAQNRNEKTDRKDKEDFGSSHPNHHHPERKRRKLPQIPTQKKPFLSLAEELCETLYPEMVIGEKEKGMTSQVHPRSFLMMKCLEEQDSSPTEHDHDSGISTVHSPDGPKSSSPSSNMFHDSMTPSSMTSSMSLPFTHHQLELLEATHRALHKFLPRHHDEMEIEIGDPIYVQKEAEDLWCEGVNLRTGRQGIFPSAYAVDLEYEEFDSGSAGPKVKRERFLIGYLGSLETLCHKGNAVLNQAVKKMTSSQQKPQSCILEVSDQGLRMNDKTKPSQKSKQLPCHDYFYALKNVTFCAFHPEDHRYMCFITKHPQLQRFACHLFLATESTRPVVESVGRALQRFYEKYIETAYPVEEIYIEDEF</sequence>
<reference evidence="8" key="1">
    <citation type="submission" date="2021-12" db="EMBL/GenBank/DDBJ databases">
        <authorList>
            <person name="King R."/>
        </authorList>
    </citation>
    <scope>NUCLEOTIDE SEQUENCE</scope>
</reference>
<dbReference type="FunFam" id="2.30.30.40:FF:000032">
    <property type="entry name" value="Putative C-Jun-amino-terminal kinase-interacting protein 2"/>
    <property type="match status" value="1"/>
</dbReference>
<evidence type="ECO:0000256" key="3">
    <source>
        <dbReference type="ARBA" id="ARBA00022443"/>
    </source>
</evidence>
<evidence type="ECO:0008006" key="10">
    <source>
        <dbReference type="Google" id="ProtNLM"/>
    </source>
</evidence>
<feature type="domain" description="SH3" evidence="6">
    <location>
        <begin position="221"/>
        <end position="278"/>
    </location>
</feature>
<dbReference type="GO" id="GO:0005737">
    <property type="term" value="C:cytoplasm"/>
    <property type="evidence" value="ECO:0007669"/>
    <property type="project" value="UniProtKB-SubCell"/>
</dbReference>
<feature type="compositionally biased region" description="Low complexity" evidence="5">
    <location>
        <begin position="180"/>
        <end position="206"/>
    </location>
</feature>
<dbReference type="Pfam" id="PF00640">
    <property type="entry name" value="PID"/>
    <property type="match status" value="1"/>
</dbReference>
<keyword evidence="3" id="KW-0728">SH3 domain</keyword>
<dbReference type="AlphaFoldDB" id="A0A9P0A417"/>
<evidence type="ECO:0000256" key="2">
    <source>
        <dbReference type="ARBA" id="ARBA00009866"/>
    </source>
</evidence>
<dbReference type="InterPro" id="IPR047178">
    <property type="entry name" value="JIP1_scaffold"/>
</dbReference>
<organism evidence="8 9">
    <name type="scientific">Bemisia tabaci</name>
    <name type="common">Sweetpotato whitefly</name>
    <name type="synonym">Aleurodes tabaci</name>
    <dbReference type="NCBI Taxonomy" id="7038"/>
    <lineage>
        <taxon>Eukaryota</taxon>
        <taxon>Metazoa</taxon>
        <taxon>Ecdysozoa</taxon>
        <taxon>Arthropoda</taxon>
        <taxon>Hexapoda</taxon>
        <taxon>Insecta</taxon>
        <taxon>Pterygota</taxon>
        <taxon>Neoptera</taxon>
        <taxon>Paraneoptera</taxon>
        <taxon>Hemiptera</taxon>
        <taxon>Sternorrhyncha</taxon>
        <taxon>Aleyrodoidea</taxon>
        <taxon>Aleyrodidae</taxon>
        <taxon>Aleyrodinae</taxon>
        <taxon>Bemisia</taxon>
    </lineage>
</organism>
<evidence type="ECO:0000313" key="8">
    <source>
        <dbReference type="EMBL" id="CAH0383818.1"/>
    </source>
</evidence>
<dbReference type="InterPro" id="IPR006020">
    <property type="entry name" value="PTB/PI_dom"/>
</dbReference>
<evidence type="ECO:0000259" key="6">
    <source>
        <dbReference type="SMART" id="SM00326"/>
    </source>
</evidence>
<feature type="region of interest" description="Disordered" evidence="5">
    <location>
        <begin position="162"/>
        <end position="206"/>
    </location>
</feature>
<evidence type="ECO:0000256" key="5">
    <source>
        <dbReference type="SAM" id="MobiDB-lite"/>
    </source>
</evidence>
<dbReference type="InterPro" id="IPR001452">
    <property type="entry name" value="SH3_domain"/>
</dbReference>
<keyword evidence="4" id="KW-0963">Cytoplasm</keyword>
<keyword evidence="9" id="KW-1185">Reference proteome</keyword>
<evidence type="ECO:0000256" key="4">
    <source>
        <dbReference type="ARBA" id="ARBA00022490"/>
    </source>
</evidence>
<dbReference type="PANTHER" id="PTHR47437">
    <property type="entry name" value="JNK-INTERACTING PROTEIN 1-LIKE PROTEIN"/>
    <property type="match status" value="1"/>
</dbReference>
<dbReference type="EMBL" id="OU963871">
    <property type="protein sequence ID" value="CAH0383818.1"/>
    <property type="molecule type" value="Genomic_DNA"/>
</dbReference>
<feature type="domain" description="PID" evidence="7">
    <location>
        <begin position="291"/>
        <end position="428"/>
    </location>
</feature>
<dbReference type="KEGG" id="btab:109031902"/>
<dbReference type="Gene3D" id="2.30.29.30">
    <property type="entry name" value="Pleckstrin-homology domain (PH domain)/Phosphotyrosine-binding domain (PTB)"/>
    <property type="match status" value="1"/>
</dbReference>
<comment type="subcellular location">
    <subcellularLocation>
        <location evidence="1">Cytoplasm</location>
    </subcellularLocation>
</comment>
<evidence type="ECO:0000256" key="1">
    <source>
        <dbReference type="ARBA" id="ARBA00004496"/>
    </source>
</evidence>
<evidence type="ECO:0000259" key="7">
    <source>
        <dbReference type="SMART" id="SM00462"/>
    </source>
</evidence>
<dbReference type="GO" id="GO:0008432">
    <property type="term" value="F:JUN kinase binding"/>
    <property type="evidence" value="ECO:0007669"/>
    <property type="project" value="TreeGrafter"/>
</dbReference>
<comment type="similarity">
    <text evidence="2">Belongs to the JIP scaffold family.</text>
</comment>
<dbReference type="InterPro" id="IPR011993">
    <property type="entry name" value="PH-like_dom_sf"/>
</dbReference>
<feature type="compositionally biased region" description="Basic and acidic residues" evidence="5">
    <location>
        <begin position="81"/>
        <end position="94"/>
    </location>
</feature>
<feature type="region of interest" description="Disordered" evidence="5">
    <location>
        <begin position="36"/>
        <end position="115"/>
    </location>
</feature>
<name>A0A9P0A417_BEMTA</name>
<dbReference type="PANTHER" id="PTHR47437:SF4">
    <property type="entry name" value="JNK-INTERACTING PROTEIN 1-LIKE PROTEIN"/>
    <property type="match status" value="1"/>
</dbReference>